<keyword evidence="6" id="KW-0547">Nucleotide-binding</keyword>
<dbReference type="Gene3D" id="3.40.50.450">
    <property type="match status" value="1"/>
</dbReference>
<dbReference type="InterPro" id="IPR050929">
    <property type="entry name" value="PFKA"/>
</dbReference>
<dbReference type="PANTHER" id="PTHR45770">
    <property type="entry name" value="ATP-DEPENDENT 6-PHOSPHOFRUCTOKINASE 1"/>
    <property type="match status" value="1"/>
</dbReference>
<dbReference type="GO" id="GO:0006002">
    <property type="term" value="P:fructose 6-phosphate metabolic process"/>
    <property type="evidence" value="ECO:0007669"/>
    <property type="project" value="InterPro"/>
</dbReference>
<dbReference type="OrthoDB" id="537915at2759"/>
<feature type="region of interest" description="Disordered" evidence="12">
    <location>
        <begin position="92"/>
        <end position="111"/>
    </location>
</feature>
<keyword evidence="8" id="KW-0067">ATP-binding</keyword>
<evidence type="ECO:0000259" key="13">
    <source>
        <dbReference type="Pfam" id="PF00365"/>
    </source>
</evidence>
<evidence type="ECO:0000256" key="8">
    <source>
        <dbReference type="ARBA" id="ARBA00022840"/>
    </source>
</evidence>
<keyword evidence="9" id="KW-0460">Magnesium</keyword>
<evidence type="ECO:0000256" key="9">
    <source>
        <dbReference type="ARBA" id="ARBA00022842"/>
    </source>
</evidence>
<comment type="function">
    <text evidence="2">Catalyzes the phosphorylation of D-fructose 6-phosphate to fructose 1,6-bisphosphate by ATP, the first committing step of glycolysis.</text>
</comment>
<reference evidence="14" key="1">
    <citation type="submission" date="2021-08" db="EMBL/GenBank/DDBJ databases">
        <title>WGS assembly of Ceratopteris richardii.</title>
        <authorList>
            <person name="Marchant D.B."/>
            <person name="Chen G."/>
            <person name="Jenkins J."/>
            <person name="Shu S."/>
            <person name="Leebens-Mack J."/>
            <person name="Grimwood J."/>
            <person name="Schmutz J."/>
            <person name="Soltis P."/>
            <person name="Soltis D."/>
            <person name="Chen Z.-H."/>
        </authorList>
    </citation>
    <scope>NUCLEOTIDE SEQUENCE</scope>
    <source>
        <strain evidence="14">Whitten #5841</strain>
        <tissue evidence="14">Leaf</tissue>
    </source>
</reference>
<keyword evidence="10" id="KW-0324">Glycolysis</keyword>
<evidence type="ECO:0000313" key="14">
    <source>
        <dbReference type="EMBL" id="KAH7422095.1"/>
    </source>
</evidence>
<dbReference type="EMBL" id="CM035418">
    <property type="protein sequence ID" value="KAH7422095.1"/>
    <property type="molecule type" value="Genomic_DNA"/>
</dbReference>
<comment type="cofactor">
    <cofactor evidence="1">
        <name>Mg(2+)</name>
        <dbReference type="ChEBI" id="CHEBI:18420"/>
    </cofactor>
</comment>
<gene>
    <name evidence="14" type="ORF">KP509_13G090300</name>
</gene>
<evidence type="ECO:0000256" key="3">
    <source>
        <dbReference type="ARBA" id="ARBA00022533"/>
    </source>
</evidence>
<keyword evidence="3" id="KW-0021">Allosteric enzyme</keyword>
<dbReference type="NCBIfam" id="NF005301">
    <property type="entry name" value="PRK06830.1"/>
    <property type="match status" value="1"/>
</dbReference>
<evidence type="ECO:0000256" key="11">
    <source>
        <dbReference type="ARBA" id="ARBA00048070"/>
    </source>
</evidence>
<dbReference type="OMA" id="INMRGGS"/>
<name>A0A8T2TKX2_CERRI</name>
<dbReference type="GO" id="GO:0005737">
    <property type="term" value="C:cytoplasm"/>
    <property type="evidence" value="ECO:0007669"/>
    <property type="project" value="UniProtKB-ARBA"/>
</dbReference>
<evidence type="ECO:0000256" key="5">
    <source>
        <dbReference type="ARBA" id="ARBA00022723"/>
    </source>
</evidence>
<evidence type="ECO:0000256" key="10">
    <source>
        <dbReference type="ARBA" id="ARBA00023152"/>
    </source>
</evidence>
<proteinExistence type="predicted"/>
<evidence type="ECO:0000256" key="7">
    <source>
        <dbReference type="ARBA" id="ARBA00022777"/>
    </source>
</evidence>
<dbReference type="GO" id="GO:0046872">
    <property type="term" value="F:metal ion binding"/>
    <property type="evidence" value="ECO:0007669"/>
    <property type="project" value="UniProtKB-KW"/>
</dbReference>
<protein>
    <recommendedName>
        <fullName evidence="13">Phosphofructokinase domain-containing protein</fullName>
    </recommendedName>
</protein>
<evidence type="ECO:0000256" key="2">
    <source>
        <dbReference type="ARBA" id="ARBA00002659"/>
    </source>
</evidence>
<dbReference type="InterPro" id="IPR000023">
    <property type="entry name" value="Phosphofructokinase_dom"/>
</dbReference>
<feature type="compositionally biased region" description="Low complexity" evidence="12">
    <location>
        <begin position="14"/>
        <end position="38"/>
    </location>
</feature>
<dbReference type="InterPro" id="IPR022953">
    <property type="entry name" value="ATP_PFK"/>
</dbReference>
<keyword evidence="4" id="KW-0808">Transferase</keyword>
<dbReference type="Proteomes" id="UP000825935">
    <property type="component" value="Chromosome 13"/>
</dbReference>
<dbReference type="SUPFAM" id="SSF53784">
    <property type="entry name" value="Phosphofructokinase"/>
    <property type="match status" value="1"/>
</dbReference>
<evidence type="ECO:0000313" key="15">
    <source>
        <dbReference type="Proteomes" id="UP000825935"/>
    </source>
</evidence>
<feature type="domain" description="Phosphofructokinase" evidence="13">
    <location>
        <begin position="176"/>
        <end position="479"/>
    </location>
</feature>
<accession>A0A8T2TKX2</accession>
<organism evidence="14 15">
    <name type="scientific">Ceratopteris richardii</name>
    <name type="common">Triangle waterfern</name>
    <dbReference type="NCBI Taxonomy" id="49495"/>
    <lineage>
        <taxon>Eukaryota</taxon>
        <taxon>Viridiplantae</taxon>
        <taxon>Streptophyta</taxon>
        <taxon>Embryophyta</taxon>
        <taxon>Tracheophyta</taxon>
        <taxon>Polypodiopsida</taxon>
        <taxon>Polypodiidae</taxon>
        <taxon>Polypodiales</taxon>
        <taxon>Pteridineae</taxon>
        <taxon>Pteridaceae</taxon>
        <taxon>Parkerioideae</taxon>
        <taxon>Ceratopteris</taxon>
    </lineage>
</organism>
<dbReference type="PRINTS" id="PR00476">
    <property type="entry name" value="PHFRCTKINASE"/>
</dbReference>
<keyword evidence="15" id="KW-1185">Reference proteome</keyword>
<dbReference type="GO" id="GO:0005524">
    <property type="term" value="F:ATP binding"/>
    <property type="evidence" value="ECO:0007669"/>
    <property type="project" value="UniProtKB-KW"/>
</dbReference>
<dbReference type="InterPro" id="IPR035966">
    <property type="entry name" value="PKF_sf"/>
</dbReference>
<feature type="compositionally biased region" description="Basic residues" evidence="12">
    <location>
        <begin position="1"/>
        <end position="12"/>
    </location>
</feature>
<dbReference type="GO" id="GO:0003872">
    <property type="term" value="F:6-phosphofructokinase activity"/>
    <property type="evidence" value="ECO:0007669"/>
    <property type="project" value="UniProtKB-EC"/>
</dbReference>
<sequence>MADKHCRRRKRSQSPDPSSSSISALASSSLESQAMSSSGIGTKMDADGGAGLPDPSVFKFSSSDNDPSEVDHIGDHLPLVPIASTYRTKSGVSWPQGSSILNEKATSSSTSGADLQDMRRLFVHDDDRVLIKVVNFGHPTSVGVELDEQSDWKFKSLWARRAGPRAWIYFHPATVRAAIITCGGLCPGLNDVIRQLVFTLEVYGVRDVMGIQYGFRGFVDKTLQPILLNRKLVQGINMRGGSFLGVSRGISNVTDVVDKLAEWDINMFFVIGGNGSHAAANAIHQVCQKRGMKIVVVGIPKTIDNDILLIERTFGFDTAVEEAKRAIDAAYIEASSAFNGIGIVKLMGRQSGFIAMHATLASGQVDAVLIPEVPFEMEGKYGLLQYMRKRIEKNGCCVVVVAEGAGQAYLEKTGASDASGNPVLSDVGKWLCGQVKDYFKKIGVPADVKYIDPTYMIRARTCNAADHILCSVLGQNAVHGAFAGYSNITVGLVNSHYCYLNIPDVIKQARKVDPDSNMWHRCVTSTGQPDFVPMPAEPPAVKFPLSKRRASSFIQALTNTNPQP</sequence>
<dbReference type="Pfam" id="PF00365">
    <property type="entry name" value="PFK"/>
    <property type="match status" value="1"/>
</dbReference>
<dbReference type="AlphaFoldDB" id="A0A8T2TKX2"/>
<keyword evidence="5" id="KW-0479">Metal-binding</keyword>
<comment type="caution">
    <text evidence="14">The sequence shown here is derived from an EMBL/GenBank/DDBJ whole genome shotgun (WGS) entry which is preliminary data.</text>
</comment>
<comment type="catalytic activity">
    <reaction evidence="11">
        <text>beta-D-fructose 6-phosphate + ATP = beta-D-fructose 1,6-bisphosphate + ADP + H(+)</text>
        <dbReference type="Rhea" id="RHEA:16109"/>
        <dbReference type="ChEBI" id="CHEBI:15378"/>
        <dbReference type="ChEBI" id="CHEBI:30616"/>
        <dbReference type="ChEBI" id="CHEBI:32966"/>
        <dbReference type="ChEBI" id="CHEBI:57634"/>
        <dbReference type="ChEBI" id="CHEBI:456216"/>
        <dbReference type="EC" id="2.7.1.11"/>
    </reaction>
</comment>
<dbReference type="FunFam" id="3.40.50.450:FF:000002">
    <property type="entry name" value="ATP-dependent 6-phosphofructokinase"/>
    <property type="match status" value="1"/>
</dbReference>
<evidence type="ECO:0000256" key="6">
    <source>
        <dbReference type="ARBA" id="ARBA00022741"/>
    </source>
</evidence>
<keyword evidence="7" id="KW-0418">Kinase</keyword>
<feature type="region of interest" description="Disordered" evidence="12">
    <location>
        <begin position="1"/>
        <end position="74"/>
    </location>
</feature>
<evidence type="ECO:0000256" key="1">
    <source>
        <dbReference type="ARBA" id="ARBA00001946"/>
    </source>
</evidence>
<evidence type="ECO:0000256" key="12">
    <source>
        <dbReference type="SAM" id="MobiDB-lite"/>
    </source>
</evidence>
<evidence type="ECO:0000256" key="4">
    <source>
        <dbReference type="ARBA" id="ARBA00022679"/>
    </source>
</evidence>